<dbReference type="OrthoDB" id="433512at2759"/>
<feature type="transmembrane region" description="Helical" evidence="7">
    <location>
        <begin position="733"/>
        <end position="755"/>
    </location>
</feature>
<keyword evidence="2" id="KW-0813">Transport</keyword>
<gene>
    <name evidence="9" type="ORF">PITC_026650</name>
</gene>
<evidence type="ECO:0000256" key="3">
    <source>
        <dbReference type="ARBA" id="ARBA00022692"/>
    </source>
</evidence>
<dbReference type="STRING" id="40296.A0A0A2L5Q4"/>
<dbReference type="OMA" id="FNWESIS"/>
<dbReference type="InterPro" id="IPR020846">
    <property type="entry name" value="MFS_dom"/>
</dbReference>
<evidence type="ECO:0000313" key="10">
    <source>
        <dbReference type="Proteomes" id="UP000030104"/>
    </source>
</evidence>
<dbReference type="HOGENOM" id="CLU_001265_46_14_1"/>
<dbReference type="GO" id="GO:0016020">
    <property type="term" value="C:membrane"/>
    <property type="evidence" value="ECO:0007669"/>
    <property type="project" value="UniProtKB-SubCell"/>
</dbReference>
<evidence type="ECO:0000256" key="6">
    <source>
        <dbReference type="SAM" id="MobiDB-lite"/>
    </source>
</evidence>
<reference evidence="9 10" key="1">
    <citation type="journal article" date="2015" name="Mol. Plant Microbe Interact.">
        <title>Genome, transcriptome, and functional analyses of Penicillium expansum provide new insights into secondary metabolism and pathogenicity.</title>
        <authorList>
            <person name="Ballester A.R."/>
            <person name="Marcet-Houben M."/>
            <person name="Levin E."/>
            <person name="Sela N."/>
            <person name="Selma-Lazaro C."/>
            <person name="Carmona L."/>
            <person name="Wisniewski M."/>
            <person name="Droby S."/>
            <person name="Gonzalez-Candelas L."/>
            <person name="Gabaldon T."/>
        </authorList>
    </citation>
    <scope>NUCLEOTIDE SEQUENCE [LARGE SCALE GENOMIC DNA]</scope>
    <source>
        <strain evidence="9 10">PHI-1</strain>
    </source>
</reference>
<dbReference type="GO" id="GO:0022857">
    <property type="term" value="F:transmembrane transporter activity"/>
    <property type="evidence" value="ECO:0007669"/>
    <property type="project" value="InterPro"/>
</dbReference>
<keyword evidence="3 7" id="KW-0812">Transmembrane</keyword>
<feature type="domain" description="Major facilitator superfamily (MFS) profile" evidence="8">
    <location>
        <begin position="336"/>
        <end position="856"/>
    </location>
</feature>
<evidence type="ECO:0000256" key="1">
    <source>
        <dbReference type="ARBA" id="ARBA00004141"/>
    </source>
</evidence>
<dbReference type="Proteomes" id="UP000030104">
    <property type="component" value="Unassembled WGS sequence"/>
</dbReference>
<keyword evidence="4 7" id="KW-1133">Transmembrane helix</keyword>
<evidence type="ECO:0000256" key="2">
    <source>
        <dbReference type="ARBA" id="ARBA00022448"/>
    </source>
</evidence>
<feature type="transmembrane region" description="Helical" evidence="7">
    <location>
        <begin position="640"/>
        <end position="658"/>
    </location>
</feature>
<comment type="caution">
    <text evidence="9">The sequence shown here is derived from an EMBL/GenBank/DDBJ whole genome shotgun (WGS) entry which is preliminary data.</text>
</comment>
<accession>A0A0A2L5Q4</accession>
<dbReference type="SUPFAM" id="SSF103473">
    <property type="entry name" value="MFS general substrate transporter"/>
    <property type="match status" value="1"/>
</dbReference>
<dbReference type="EMBL" id="JQGA01000915">
    <property type="protein sequence ID" value="KGO71945.1"/>
    <property type="molecule type" value="Genomic_DNA"/>
</dbReference>
<keyword evidence="5 7" id="KW-0472">Membrane</keyword>
<protein>
    <submittedName>
        <fullName evidence="9">Major facilitator superfamily domain, general substrate transporter</fullName>
    </submittedName>
</protein>
<dbReference type="InterPro" id="IPR011701">
    <property type="entry name" value="MFS"/>
</dbReference>
<feature type="transmembrane region" description="Helical" evidence="7">
    <location>
        <begin position="471"/>
        <end position="497"/>
    </location>
</feature>
<dbReference type="InterPro" id="IPR036259">
    <property type="entry name" value="MFS_trans_sf"/>
</dbReference>
<dbReference type="AlphaFoldDB" id="A0A0A2L5Q4"/>
<name>A0A0A2L5Q4_PENIT</name>
<dbReference type="Pfam" id="PF07690">
    <property type="entry name" value="MFS_1"/>
    <property type="match status" value="1"/>
</dbReference>
<feature type="transmembrane region" description="Helical" evidence="7">
    <location>
        <begin position="703"/>
        <end position="721"/>
    </location>
</feature>
<dbReference type="PhylomeDB" id="A0A0A2L5Q4"/>
<feature type="region of interest" description="Disordered" evidence="6">
    <location>
        <begin position="880"/>
        <end position="904"/>
    </location>
</feature>
<proteinExistence type="predicted"/>
<feature type="transmembrane region" description="Helical" evidence="7">
    <location>
        <begin position="832"/>
        <end position="852"/>
    </location>
</feature>
<evidence type="ECO:0000256" key="4">
    <source>
        <dbReference type="ARBA" id="ARBA00022989"/>
    </source>
</evidence>
<feature type="transmembrane region" description="Helical" evidence="7">
    <location>
        <begin position="331"/>
        <end position="352"/>
    </location>
</feature>
<feature type="transmembrane region" description="Helical" evidence="7">
    <location>
        <begin position="517"/>
        <end position="536"/>
    </location>
</feature>
<feature type="transmembrane region" description="Helical" evidence="7">
    <location>
        <begin position="408"/>
        <end position="426"/>
    </location>
</feature>
<feature type="compositionally biased region" description="Basic residues" evidence="6">
    <location>
        <begin position="891"/>
        <end position="904"/>
    </location>
</feature>
<evidence type="ECO:0000256" key="5">
    <source>
        <dbReference type="ARBA" id="ARBA00023136"/>
    </source>
</evidence>
<evidence type="ECO:0000313" key="9">
    <source>
        <dbReference type="EMBL" id="KGO71945.1"/>
    </source>
</evidence>
<dbReference type="Gene3D" id="1.20.1250.20">
    <property type="entry name" value="MFS general substrate transporter like domains"/>
    <property type="match status" value="2"/>
</dbReference>
<feature type="compositionally biased region" description="Low complexity" evidence="6">
    <location>
        <begin position="18"/>
        <end position="31"/>
    </location>
</feature>
<evidence type="ECO:0000256" key="7">
    <source>
        <dbReference type="SAM" id="Phobius"/>
    </source>
</evidence>
<comment type="subcellular location">
    <subcellularLocation>
        <location evidence="1">Membrane</location>
        <topology evidence="1">Multi-pass membrane protein</topology>
    </subcellularLocation>
</comment>
<dbReference type="PROSITE" id="PS50850">
    <property type="entry name" value="MFS"/>
    <property type="match status" value="1"/>
</dbReference>
<feature type="transmembrane region" description="Helical" evidence="7">
    <location>
        <begin position="761"/>
        <end position="781"/>
    </location>
</feature>
<dbReference type="PANTHER" id="PTHR23511:SF34">
    <property type="entry name" value="SYNAPTIC VESICLE GLYCOPROTEIN 2"/>
    <property type="match status" value="1"/>
</dbReference>
<keyword evidence="10" id="KW-1185">Reference proteome</keyword>
<dbReference type="PANTHER" id="PTHR23511">
    <property type="entry name" value="SYNAPTIC VESICLE GLYCOPROTEIN 2"/>
    <property type="match status" value="1"/>
</dbReference>
<evidence type="ECO:0000259" key="8">
    <source>
        <dbReference type="PROSITE" id="PS50850"/>
    </source>
</evidence>
<feature type="transmembrane region" description="Helical" evidence="7">
    <location>
        <begin position="372"/>
        <end position="396"/>
    </location>
</feature>
<organism evidence="9 10">
    <name type="scientific">Penicillium italicum</name>
    <name type="common">Blue mold</name>
    <dbReference type="NCBI Taxonomy" id="40296"/>
    <lineage>
        <taxon>Eukaryota</taxon>
        <taxon>Fungi</taxon>
        <taxon>Dikarya</taxon>
        <taxon>Ascomycota</taxon>
        <taxon>Pezizomycotina</taxon>
        <taxon>Eurotiomycetes</taxon>
        <taxon>Eurotiomycetidae</taxon>
        <taxon>Eurotiales</taxon>
        <taxon>Aspergillaceae</taxon>
        <taxon>Penicillium</taxon>
    </lineage>
</organism>
<feature type="region of interest" description="Disordered" evidence="6">
    <location>
        <begin position="1"/>
        <end position="47"/>
    </location>
</feature>
<feature type="transmembrane region" description="Helical" evidence="7">
    <location>
        <begin position="438"/>
        <end position="459"/>
    </location>
</feature>
<feature type="compositionally biased region" description="Polar residues" evidence="6">
    <location>
        <begin position="37"/>
        <end position="47"/>
    </location>
</feature>
<sequence length="904" mass="100607">MNSFSPQDFQEWVDRRQSTQSASTVSSASTSILFPSPATSPGSSSRKQSWQAYDDVVRLELTPSVQISFVKSGQLFKLKYRFIDICKDSTGALKCLELGGGLGQQTPFVHGFSNTKLPVPHLEHPKSGDDYPLRVSFMEQQTVQSASTVFMTQLSYKFDHWDDCVRFQELLLGSKLVFIGGMAEAKSKGRGEECISQNLRILRGHNGRRVMLFFANSQRRELKRYVSVPSWLVNCVASIKPPKKAGRPALLELNPNFEVLSQMRNLTIQFLDDDVTFKSCFFQLSIFNFQQFIMGKFHARLYKTDRARDFDHEQDRYVRTRQIYETIDRQGFQWIVVLVAGLGFFLDGYTLFASNMALPMISYVYWRDDTSSLRLTCINIATLAGTLLGQVTFGFLADKTGRKKMYGVELVLLITATLGVVMSSTGEDGSMNVFAWLIWWRICVGIGVGADYPLSAVITSEFAPTKHRARMMATVFFMQPLGQIASNIVALVVIAIARGNSSPDENITRTVDIMWRWVIAIGVVPGAIATLFRFAIPESPRYLVDIVDDPVTAEFDATTLFNEAPSVIDTGNWGTTATCSAVSAIQLPPISSIASHSTFGYDEDEDDEYTRLPPATLNSHWRLARTDIVRYFWTEGNWRSLAGCSVAWLLLDFGFYGIGLSSPQFLAKTWGQLHISAPAPTWKTNDAPNANIYTMFMETSMRGLIILNIGSFVGGILLILFAHKLDRVALQKYMFLALAALFITLGTMFVCLYSGPPAVVALYIIGQIMFNFGPNATTYMIPAEIFPTRYRATCHGLSAGAGKLGSILVQIFSTYYHFGSGPGSTSTRKHGIVLLVFSACMIIGAAVTHFWIPPVQKQQNGKTKLWGGMPETLESMSLGRMGNKSRDAPCRKRASRHRALSMSA</sequence>